<keyword evidence="2" id="KW-1185">Reference proteome</keyword>
<gene>
    <name evidence="1" type="ORF">M422DRAFT_84550</name>
</gene>
<dbReference type="Proteomes" id="UP000054279">
    <property type="component" value="Unassembled WGS sequence"/>
</dbReference>
<reference evidence="1 2" key="1">
    <citation type="submission" date="2014-06" db="EMBL/GenBank/DDBJ databases">
        <title>Evolutionary Origins and Diversification of the Mycorrhizal Mutualists.</title>
        <authorList>
            <consortium name="DOE Joint Genome Institute"/>
            <consortium name="Mycorrhizal Genomics Consortium"/>
            <person name="Kohler A."/>
            <person name="Kuo A."/>
            <person name="Nagy L.G."/>
            <person name="Floudas D."/>
            <person name="Copeland A."/>
            <person name="Barry K.W."/>
            <person name="Cichocki N."/>
            <person name="Veneault-Fourrey C."/>
            <person name="LaButti K."/>
            <person name="Lindquist E.A."/>
            <person name="Lipzen A."/>
            <person name="Lundell T."/>
            <person name="Morin E."/>
            <person name="Murat C."/>
            <person name="Riley R."/>
            <person name="Ohm R."/>
            <person name="Sun H."/>
            <person name="Tunlid A."/>
            <person name="Henrissat B."/>
            <person name="Grigoriev I.V."/>
            <person name="Hibbett D.S."/>
            <person name="Martin F."/>
        </authorList>
    </citation>
    <scope>NUCLEOTIDE SEQUENCE [LARGE SCALE GENOMIC DNA]</scope>
    <source>
        <strain evidence="1 2">SS14</strain>
    </source>
</reference>
<evidence type="ECO:0000313" key="1">
    <source>
        <dbReference type="EMBL" id="KIJ35211.1"/>
    </source>
</evidence>
<name>A0A0C9VCV4_SPHS4</name>
<dbReference type="AlphaFoldDB" id="A0A0C9VCV4"/>
<dbReference type="HOGENOM" id="CLU_157667_2_1_1"/>
<feature type="non-terminal residue" evidence="1">
    <location>
        <position position="63"/>
    </location>
</feature>
<evidence type="ECO:0000313" key="2">
    <source>
        <dbReference type="Proteomes" id="UP000054279"/>
    </source>
</evidence>
<dbReference type="EMBL" id="KN837191">
    <property type="protein sequence ID" value="KIJ35211.1"/>
    <property type="molecule type" value="Genomic_DNA"/>
</dbReference>
<proteinExistence type="predicted"/>
<accession>A0A0C9VCV4</accession>
<dbReference type="OrthoDB" id="3264327at2759"/>
<organism evidence="1 2">
    <name type="scientific">Sphaerobolus stellatus (strain SS14)</name>
    <dbReference type="NCBI Taxonomy" id="990650"/>
    <lineage>
        <taxon>Eukaryota</taxon>
        <taxon>Fungi</taxon>
        <taxon>Dikarya</taxon>
        <taxon>Basidiomycota</taxon>
        <taxon>Agaricomycotina</taxon>
        <taxon>Agaricomycetes</taxon>
        <taxon>Phallomycetidae</taxon>
        <taxon>Geastrales</taxon>
        <taxon>Sphaerobolaceae</taxon>
        <taxon>Sphaerobolus</taxon>
    </lineage>
</organism>
<protein>
    <submittedName>
        <fullName evidence="1">Unplaced genomic scaffold SPHSTscaffold_116, whole genome shotgun sequence</fullName>
    </submittedName>
</protein>
<sequence>EIICSLNVQHDCYTAKCEATGVRQVVQEREKTEQIVSFIEHKPEDIFVLNLFTLHNAHILQRS</sequence>
<feature type="non-terminal residue" evidence="1">
    <location>
        <position position="1"/>
    </location>
</feature>